<proteinExistence type="predicted"/>
<dbReference type="Pfam" id="PF16903">
    <property type="entry name" value="Capsid_N"/>
    <property type="match status" value="1"/>
</dbReference>
<dbReference type="SUPFAM" id="SSF49749">
    <property type="entry name" value="Group II dsDNA viruses VP"/>
    <property type="match status" value="2"/>
</dbReference>
<name>A0A6C0DHK7_9ZZZZ</name>
<dbReference type="EMBL" id="MN739613">
    <property type="protein sequence ID" value="QHT15862.1"/>
    <property type="molecule type" value="Genomic_DNA"/>
</dbReference>
<evidence type="ECO:0000313" key="2">
    <source>
        <dbReference type="EMBL" id="QHT15862.1"/>
    </source>
</evidence>
<dbReference type="InterPro" id="IPR031654">
    <property type="entry name" value="Capsid_N"/>
</dbReference>
<dbReference type="AlphaFoldDB" id="A0A6C0DHK7"/>
<dbReference type="InterPro" id="IPR038519">
    <property type="entry name" value="MCP_C_sf"/>
</dbReference>
<feature type="domain" description="Major capsid protein N-terminal" evidence="1">
    <location>
        <begin position="29"/>
        <end position="211"/>
    </location>
</feature>
<dbReference type="InterPro" id="IPR016112">
    <property type="entry name" value="VP_dsDNA_II"/>
</dbReference>
<reference evidence="2" key="1">
    <citation type="journal article" date="2020" name="Nature">
        <title>Giant virus diversity and host interactions through global metagenomics.</title>
        <authorList>
            <person name="Schulz F."/>
            <person name="Roux S."/>
            <person name="Paez-Espino D."/>
            <person name="Jungbluth S."/>
            <person name="Walsh D.A."/>
            <person name="Denef V.J."/>
            <person name="McMahon K.D."/>
            <person name="Konstantinidis K.T."/>
            <person name="Eloe-Fadrosh E.A."/>
            <person name="Kyrpides N.C."/>
            <person name="Woyke T."/>
        </authorList>
    </citation>
    <scope>NUCLEOTIDE SEQUENCE</scope>
    <source>
        <strain evidence="2">GVMAG-M-3300023174-176</strain>
    </source>
</reference>
<sequence>MVASLLKPLTTGIQNERIFFKQTFAPFVRLWHTTGRFTTQMVRLDFDSAPVLGGTSFFRLLRKGQLITRLFLVANMPDIETAQAIARAKAGAFFAGPTFGWTNSIGHALVESTTMNIGNTEIETLDSRLLEMMDEFQTPLEKTTTMNRLIKRLDNGFTSSTFGHDPVPTQVVVPLPFWFCRGDAGCAFPIDAILSDEVRIGITFRNVNGMYYTDSRNVNNTSTDDGTGLWPLLNSPFYAYLLGGGTVVPGIDPVRPVGIIPGINMPNTLSLGDTYIMAEYVYLDQPEANRFRMADLQVPIVQHYAVQPFQTRGLANARIPIEIPNPTRDLFWMVQRVEAPTYNAHFLATRDLTAVKSDKLWWPNATGLSAFQPSFLTPAFALSDSEPIIGVALMYQGSLTRFRTQTPALYRSILPSWEQKKSPWINRFYYNFPVGLYSGYTPVSKPLGEGNLDKMSQRELLLEFTPRRGTYNQNDVPSYDVYIWAETYNVLRVYGGRAGLLFAY</sequence>
<dbReference type="Gene3D" id="2.70.9.20">
    <property type="entry name" value="Major capsid protein Vp54"/>
    <property type="match status" value="1"/>
</dbReference>
<accession>A0A6C0DHK7</accession>
<organism evidence="2">
    <name type="scientific">viral metagenome</name>
    <dbReference type="NCBI Taxonomy" id="1070528"/>
    <lineage>
        <taxon>unclassified sequences</taxon>
        <taxon>metagenomes</taxon>
        <taxon>organismal metagenomes</taxon>
    </lineage>
</organism>
<evidence type="ECO:0000259" key="1">
    <source>
        <dbReference type="Pfam" id="PF16903"/>
    </source>
</evidence>
<dbReference type="Gene3D" id="2.70.9.10">
    <property type="entry name" value="Adenovirus Type 2 Hexon, domain 4"/>
    <property type="match status" value="1"/>
</dbReference>
<protein>
    <recommendedName>
        <fullName evidence="1">Major capsid protein N-terminal domain-containing protein</fullName>
    </recommendedName>
</protein>